<evidence type="ECO:0000313" key="3">
    <source>
        <dbReference type="Proteomes" id="UP000230233"/>
    </source>
</evidence>
<evidence type="ECO:0000313" key="1">
    <source>
        <dbReference type="EMBL" id="PIC30158.1"/>
    </source>
</evidence>
<dbReference type="Proteomes" id="UP000230233">
    <property type="component" value="Chromosome V"/>
</dbReference>
<reference evidence="1" key="2">
    <citation type="journal article" date="2018" name="Science">
        <title>Rapid genome shrinkage in a self-fertile nematode reveals sperm competition proteins.</title>
        <authorList>
            <person name="Yin D."/>
            <person name="Schwarz E.M."/>
            <person name="Thomas C.G."/>
            <person name="Felde R.L."/>
            <person name="Korf I.F."/>
            <person name="Cutter A.D."/>
            <person name="Schartner C.M."/>
            <person name="Ralston E.J."/>
            <person name="Meyer B.J."/>
            <person name="Haag E.S."/>
        </authorList>
    </citation>
    <scope>NUCLEOTIDE SEQUENCE</scope>
    <source>
        <strain evidence="1">JU1422</strain>
    </source>
</reference>
<proteinExistence type="predicted"/>
<keyword evidence="3" id="KW-1185">Reference proteome</keyword>
<accession>A0A2G5TSD4</accession>
<comment type="caution">
    <text evidence="1">The sequence shown here is derived from an EMBL/GenBank/DDBJ whole genome shotgun (WGS) entry which is preliminary data.</text>
</comment>
<name>A0A2G5TSD4_9PELO</name>
<protein>
    <submittedName>
        <fullName evidence="1">Uncharacterized protein</fullName>
    </submittedName>
</protein>
<sequence length="68" mass="8265">MTEFVCLDPKTYCYRETLGTEKTIRKAKRISLTVQADKKITFESRRQWWMKLWMRCNTGQSSKFHSRQ</sequence>
<dbReference type="AlphaFoldDB" id="A0A2G5TSD4"/>
<dbReference type="EMBL" id="PDUG01000005">
    <property type="protein sequence ID" value="PIC30158.1"/>
    <property type="molecule type" value="Genomic_DNA"/>
</dbReference>
<dbReference type="EMBL" id="PDUG01000005">
    <property type="protein sequence ID" value="PIC30159.1"/>
    <property type="molecule type" value="Genomic_DNA"/>
</dbReference>
<organism evidence="1 3">
    <name type="scientific">Caenorhabditis nigoni</name>
    <dbReference type="NCBI Taxonomy" id="1611254"/>
    <lineage>
        <taxon>Eukaryota</taxon>
        <taxon>Metazoa</taxon>
        <taxon>Ecdysozoa</taxon>
        <taxon>Nematoda</taxon>
        <taxon>Chromadorea</taxon>
        <taxon>Rhabditida</taxon>
        <taxon>Rhabditina</taxon>
        <taxon>Rhabditomorpha</taxon>
        <taxon>Rhabditoidea</taxon>
        <taxon>Rhabditidae</taxon>
        <taxon>Peloderinae</taxon>
        <taxon>Caenorhabditis</taxon>
    </lineage>
</organism>
<evidence type="ECO:0000313" key="2">
    <source>
        <dbReference type="EMBL" id="PIC30159.1"/>
    </source>
</evidence>
<reference evidence="3" key="1">
    <citation type="submission" date="2017-10" db="EMBL/GenBank/DDBJ databases">
        <title>Rapid genome shrinkage in a self-fertile nematode reveals novel sperm competition proteins.</title>
        <authorList>
            <person name="Yin D."/>
            <person name="Schwarz E.M."/>
            <person name="Thomas C.G."/>
            <person name="Felde R.L."/>
            <person name="Korf I.F."/>
            <person name="Cutter A.D."/>
            <person name="Schartner C.M."/>
            <person name="Ralston E.J."/>
            <person name="Meyer B.J."/>
            <person name="Haag E.S."/>
        </authorList>
    </citation>
    <scope>NUCLEOTIDE SEQUENCE [LARGE SCALE GENOMIC DNA]</scope>
    <source>
        <strain evidence="3">JU1422</strain>
    </source>
</reference>
<gene>
    <name evidence="1" type="primary">Cnig_chr_V.g21497</name>
    <name evidence="2" type="synonym">Cnig_chr_V.g21498</name>
    <name evidence="1" type="ORF">B9Z55_021497</name>
    <name evidence="2" type="ORF">B9Z55_021498</name>
</gene>